<dbReference type="InterPro" id="IPR029030">
    <property type="entry name" value="Caspase-like_dom_sf"/>
</dbReference>
<gene>
    <name evidence="2" type="ORF">MSBR3_1858</name>
</gene>
<dbReference type="Pfam" id="PF00656">
    <property type="entry name" value="Peptidase_C14"/>
    <property type="match status" value="1"/>
</dbReference>
<dbReference type="GO" id="GO:0004197">
    <property type="term" value="F:cysteine-type endopeptidase activity"/>
    <property type="evidence" value="ECO:0007669"/>
    <property type="project" value="InterPro"/>
</dbReference>
<dbReference type="RefSeq" id="WP_048107911.1">
    <property type="nucleotide sequence ID" value="NZ_CP009517.1"/>
</dbReference>
<dbReference type="STRING" id="1434107.MSBR3_1858"/>
<dbReference type="PATRIC" id="fig|1434107.4.peg.2392"/>
<feature type="domain" description="Peptidase C14 caspase" evidence="1">
    <location>
        <begin position="5"/>
        <end position="91"/>
    </location>
</feature>
<evidence type="ECO:0000313" key="3">
    <source>
        <dbReference type="Proteomes" id="UP000033066"/>
    </source>
</evidence>
<keyword evidence="3" id="KW-1185">Reference proteome</keyword>
<dbReference type="EMBL" id="CP009517">
    <property type="protein sequence ID" value="AKB82436.1"/>
    <property type="molecule type" value="Genomic_DNA"/>
</dbReference>
<dbReference type="GO" id="GO:0006508">
    <property type="term" value="P:proteolysis"/>
    <property type="evidence" value="ECO:0007669"/>
    <property type="project" value="InterPro"/>
</dbReference>
<accession>A0A0E3SKR1</accession>
<organism evidence="2 3">
    <name type="scientific">Methanosarcina barkeri 3</name>
    <dbReference type="NCBI Taxonomy" id="1434107"/>
    <lineage>
        <taxon>Archaea</taxon>
        <taxon>Methanobacteriati</taxon>
        <taxon>Methanobacteriota</taxon>
        <taxon>Stenosarchaea group</taxon>
        <taxon>Methanomicrobia</taxon>
        <taxon>Methanosarcinales</taxon>
        <taxon>Methanosarcinaceae</taxon>
        <taxon>Methanosarcina</taxon>
    </lineage>
</organism>
<evidence type="ECO:0000313" key="2">
    <source>
        <dbReference type="EMBL" id="AKB82436.1"/>
    </source>
</evidence>
<name>A0A0E3SKR1_METBA</name>
<proteinExistence type="predicted"/>
<dbReference type="AlphaFoldDB" id="A0A0E3SKR1"/>
<dbReference type="SUPFAM" id="SSF52129">
    <property type="entry name" value="Caspase-like"/>
    <property type="match status" value="1"/>
</dbReference>
<dbReference type="GeneID" id="24789418"/>
<evidence type="ECO:0000259" key="1">
    <source>
        <dbReference type="Pfam" id="PF00656"/>
    </source>
</evidence>
<dbReference type="Proteomes" id="UP000033066">
    <property type="component" value="Chromosome"/>
</dbReference>
<dbReference type="HOGENOM" id="CLU_161786_0_0_2"/>
<sequence length="126" mass="14359">MTGKRVGLVIGNNYPDSDKQLRFAVADALAMKEVLLNKDICGFDEVEESIDDTLLDARIKIEKILKNANRDDLVFIYFSGHGKKHLDNGLRLLFKDAREDYPLATSLNFDYINRCMKYPSLKSVIT</sequence>
<protein>
    <recommendedName>
        <fullName evidence="1">Peptidase C14 caspase domain-containing protein</fullName>
    </recommendedName>
</protein>
<dbReference type="OrthoDB" id="132688at2157"/>
<dbReference type="Gene3D" id="3.40.50.1460">
    <property type="match status" value="1"/>
</dbReference>
<dbReference type="InterPro" id="IPR011600">
    <property type="entry name" value="Pept_C14_caspase"/>
</dbReference>
<dbReference type="KEGG" id="mbak:MSBR3_1858"/>
<reference evidence="2" key="1">
    <citation type="submission" date="2014-07" db="EMBL/GenBank/DDBJ databases">
        <title>Methanogenic archaea and the global carbon cycle.</title>
        <authorList>
            <person name="Henriksen J.R."/>
            <person name="Luke J."/>
            <person name="Reinhart S."/>
            <person name="Benedict M.N."/>
            <person name="Youngblut N.D."/>
            <person name="Metcalf M.E."/>
            <person name="Whitaker R.J."/>
            <person name="Metcalf W.W."/>
        </authorList>
    </citation>
    <scope>NUCLEOTIDE SEQUENCE [LARGE SCALE GENOMIC DNA]</scope>
    <source>
        <strain evidence="2">3</strain>
    </source>
</reference>